<reference evidence="1" key="1">
    <citation type="submission" date="2011-04" db="EMBL/GenBank/DDBJ databases">
        <title>Evolution of plant cell wall degrading machinery underlies the functional diversity of forest fungi.</title>
        <authorList>
            <consortium name="US DOE Joint Genome Institute (JGI-PGF)"/>
            <person name="Eastwood D.C."/>
            <person name="Floudas D."/>
            <person name="Binder M."/>
            <person name="Majcherczyk A."/>
            <person name="Schneider P."/>
            <person name="Aerts A."/>
            <person name="Asiegbu F.O."/>
            <person name="Baker S.E."/>
            <person name="Barry K."/>
            <person name="Bendiksby M."/>
            <person name="Blumentritt M."/>
            <person name="Coutinho P.M."/>
            <person name="Cullen D."/>
            <person name="Cullen D."/>
            <person name="Gathman A."/>
            <person name="Goodell B."/>
            <person name="Henrissat B."/>
            <person name="Ihrmark K."/>
            <person name="Kauserud H."/>
            <person name="Kohler A."/>
            <person name="LaButti K."/>
            <person name="Lapidus A."/>
            <person name="Lavin J.L."/>
            <person name="Lee Y.-H."/>
            <person name="Lindquist E."/>
            <person name="Lilly W."/>
            <person name="Lucas S."/>
            <person name="Morin E."/>
            <person name="Murat C."/>
            <person name="Oguiza J.A."/>
            <person name="Park J."/>
            <person name="Pisabarro A.G."/>
            <person name="Riley R."/>
            <person name="Rosling A."/>
            <person name="Salamov A."/>
            <person name="Schmidt O."/>
            <person name="Schmutz J."/>
            <person name="Skrede I."/>
            <person name="Stenlid J."/>
            <person name="Wiebenga A."/>
            <person name="Xie X."/>
            <person name="Kues U."/>
            <person name="Hibbett D.S."/>
            <person name="Hoffmeister D."/>
            <person name="Hogberg N."/>
            <person name="Martin F."/>
            <person name="Grigoriev I.V."/>
            <person name="Watkinson S.C."/>
        </authorList>
    </citation>
    <scope>NUCLEOTIDE SEQUENCE</scope>
    <source>
        <strain evidence="1">S7.9</strain>
    </source>
</reference>
<dbReference type="GeneID" id="18818784"/>
<evidence type="ECO:0000313" key="1">
    <source>
        <dbReference type="EMBL" id="EGO26981.1"/>
    </source>
</evidence>
<feature type="non-terminal residue" evidence="1">
    <location>
        <position position="88"/>
    </location>
</feature>
<protein>
    <submittedName>
        <fullName evidence="1">Uncharacterized protein</fullName>
    </submittedName>
</protein>
<dbReference type="EMBL" id="GL945432">
    <property type="protein sequence ID" value="EGO26981.1"/>
    <property type="molecule type" value="Genomic_DNA"/>
</dbReference>
<dbReference type="RefSeq" id="XP_007317154.1">
    <property type="nucleotide sequence ID" value="XM_007317092.1"/>
</dbReference>
<organism>
    <name type="scientific">Serpula lacrymans var. lacrymans (strain S7.9)</name>
    <name type="common">Dry rot fungus</name>
    <dbReference type="NCBI Taxonomy" id="578457"/>
    <lineage>
        <taxon>Eukaryota</taxon>
        <taxon>Fungi</taxon>
        <taxon>Dikarya</taxon>
        <taxon>Basidiomycota</taxon>
        <taxon>Agaricomycotina</taxon>
        <taxon>Agaricomycetes</taxon>
        <taxon>Agaricomycetidae</taxon>
        <taxon>Boletales</taxon>
        <taxon>Coniophorineae</taxon>
        <taxon>Serpulaceae</taxon>
        <taxon>Serpula</taxon>
    </lineage>
</organism>
<gene>
    <name evidence="1" type="ORF">SERLADRAFT_464678</name>
</gene>
<proteinExistence type="predicted"/>
<dbReference type="KEGG" id="sla:SERLADRAFT_464678"/>
<accession>F8NSQ7</accession>
<dbReference type="Proteomes" id="UP000008064">
    <property type="component" value="Unassembled WGS sequence"/>
</dbReference>
<sequence>MFLRRQTSFSQLACLIRFLLQRSTHRRLQSVANAAIHSMVQAWYPGQDVNPTATMSNEAVVPCIMLTGSLPVYDLILPIRTPNKIFLF</sequence>
<dbReference type="HOGENOM" id="CLU_2475117_0_0_1"/>
<name>F8NSQ7_SERL9</name>
<dbReference type="AlphaFoldDB" id="F8NSQ7"/>